<accession>A0AAD9GII0</accession>
<keyword evidence="3" id="KW-1185">Reference proteome</keyword>
<evidence type="ECO:0000313" key="3">
    <source>
        <dbReference type="Proteomes" id="UP001195914"/>
    </source>
</evidence>
<name>A0AAD9GII0_BABDI</name>
<dbReference type="AlphaFoldDB" id="A0AAD9GII0"/>
<gene>
    <name evidence="2" type="ORF">X943_003347</name>
</gene>
<evidence type="ECO:0000313" key="2">
    <source>
        <dbReference type="EMBL" id="KAK1939094.1"/>
    </source>
</evidence>
<reference evidence="2" key="1">
    <citation type="journal article" date="2014" name="Nucleic Acids Res.">
        <title>The evolutionary dynamics of variant antigen genes in Babesia reveal a history of genomic innovation underlying host-parasite interaction.</title>
        <authorList>
            <person name="Jackson A.P."/>
            <person name="Otto T.D."/>
            <person name="Darby A."/>
            <person name="Ramaprasad A."/>
            <person name="Xia D."/>
            <person name="Echaide I.E."/>
            <person name="Farber M."/>
            <person name="Gahlot S."/>
            <person name="Gamble J."/>
            <person name="Gupta D."/>
            <person name="Gupta Y."/>
            <person name="Jackson L."/>
            <person name="Malandrin L."/>
            <person name="Malas T.B."/>
            <person name="Moussa E."/>
            <person name="Nair M."/>
            <person name="Reid A.J."/>
            <person name="Sanders M."/>
            <person name="Sharma J."/>
            <person name="Tracey A."/>
            <person name="Quail M.A."/>
            <person name="Weir W."/>
            <person name="Wastling J.M."/>
            <person name="Hall N."/>
            <person name="Willadsen P."/>
            <person name="Lingelbach K."/>
            <person name="Shiels B."/>
            <person name="Tait A."/>
            <person name="Berriman M."/>
            <person name="Allred D.R."/>
            <person name="Pain A."/>
        </authorList>
    </citation>
    <scope>NUCLEOTIDE SEQUENCE</scope>
    <source>
        <strain evidence="2">1802A</strain>
    </source>
</reference>
<sequence>MPGQSVIPLADKHEATENPLEGSGIRTKSNTHGLFEWIGNILAFIGGIKILLEEPPSDKVRVRRLISKPIVKILAGAINIIRIPRAPTDSRALIGHIEEQE</sequence>
<dbReference type="EMBL" id="JAHBMH010000016">
    <property type="protein sequence ID" value="KAK1939094.1"/>
    <property type="molecule type" value="Genomic_DNA"/>
</dbReference>
<evidence type="ECO:0000256" key="1">
    <source>
        <dbReference type="SAM" id="MobiDB-lite"/>
    </source>
</evidence>
<protein>
    <submittedName>
        <fullName evidence="2">Uncharacterized protein</fullName>
    </submittedName>
</protein>
<reference evidence="2" key="2">
    <citation type="submission" date="2021-05" db="EMBL/GenBank/DDBJ databases">
        <authorList>
            <person name="Pain A."/>
        </authorList>
    </citation>
    <scope>NUCLEOTIDE SEQUENCE</scope>
    <source>
        <strain evidence="2">1802A</strain>
    </source>
</reference>
<organism evidence="2 3">
    <name type="scientific">Babesia divergens</name>
    <dbReference type="NCBI Taxonomy" id="32595"/>
    <lineage>
        <taxon>Eukaryota</taxon>
        <taxon>Sar</taxon>
        <taxon>Alveolata</taxon>
        <taxon>Apicomplexa</taxon>
        <taxon>Aconoidasida</taxon>
        <taxon>Piroplasmida</taxon>
        <taxon>Babesiidae</taxon>
        <taxon>Babesia</taxon>
    </lineage>
</organism>
<dbReference type="Proteomes" id="UP001195914">
    <property type="component" value="Unassembled WGS sequence"/>
</dbReference>
<feature type="region of interest" description="Disordered" evidence="1">
    <location>
        <begin position="1"/>
        <end position="26"/>
    </location>
</feature>
<proteinExistence type="predicted"/>
<comment type="caution">
    <text evidence="2">The sequence shown here is derived from an EMBL/GenBank/DDBJ whole genome shotgun (WGS) entry which is preliminary data.</text>
</comment>